<proteinExistence type="predicted"/>
<keyword evidence="1 4" id="KW-0812">Transmembrane</keyword>
<evidence type="ECO:0000313" key="5">
    <source>
        <dbReference type="Ensembl" id="ENSHHUP00000027448.1"/>
    </source>
</evidence>
<sequence>MWCVKCYDIFNQVSALYPQLGDFILFGTYIIQLYTPLNWFGTYYRIIQKSFIDMESMFKLFTEEEEVILILVVDD</sequence>
<accession>A0A4W5LNH7</accession>
<evidence type="ECO:0000256" key="3">
    <source>
        <dbReference type="ARBA" id="ARBA00023136"/>
    </source>
</evidence>
<evidence type="ECO:0000256" key="1">
    <source>
        <dbReference type="ARBA" id="ARBA00022692"/>
    </source>
</evidence>
<dbReference type="GeneTree" id="ENSGT00940000156160"/>
<organism evidence="5 6">
    <name type="scientific">Hucho hucho</name>
    <name type="common">huchen</name>
    <dbReference type="NCBI Taxonomy" id="62062"/>
    <lineage>
        <taxon>Eukaryota</taxon>
        <taxon>Metazoa</taxon>
        <taxon>Chordata</taxon>
        <taxon>Craniata</taxon>
        <taxon>Vertebrata</taxon>
        <taxon>Euteleostomi</taxon>
        <taxon>Actinopterygii</taxon>
        <taxon>Neopterygii</taxon>
        <taxon>Teleostei</taxon>
        <taxon>Protacanthopterygii</taxon>
        <taxon>Salmoniformes</taxon>
        <taxon>Salmonidae</taxon>
        <taxon>Salmoninae</taxon>
        <taxon>Hucho</taxon>
    </lineage>
</organism>
<keyword evidence="2 4" id="KW-1133">Transmembrane helix</keyword>
<feature type="transmembrane region" description="Helical" evidence="4">
    <location>
        <begin position="23"/>
        <end position="44"/>
    </location>
</feature>
<dbReference type="AlphaFoldDB" id="A0A4W5LNH7"/>
<evidence type="ECO:0000256" key="4">
    <source>
        <dbReference type="SAM" id="Phobius"/>
    </source>
</evidence>
<dbReference type="InterPro" id="IPR036640">
    <property type="entry name" value="ABC1_TM_sf"/>
</dbReference>
<keyword evidence="6" id="KW-1185">Reference proteome</keyword>
<dbReference type="Ensembl" id="ENSHHUT00000028542.1">
    <property type="protein sequence ID" value="ENSHHUP00000027448.1"/>
    <property type="gene ID" value="ENSHHUG00000017409.1"/>
</dbReference>
<dbReference type="STRING" id="62062.ENSHHUP00000027448"/>
<evidence type="ECO:0000256" key="2">
    <source>
        <dbReference type="ARBA" id="ARBA00022989"/>
    </source>
</evidence>
<dbReference type="GO" id="GO:0005524">
    <property type="term" value="F:ATP binding"/>
    <property type="evidence" value="ECO:0007669"/>
    <property type="project" value="InterPro"/>
</dbReference>
<dbReference type="Proteomes" id="UP000314982">
    <property type="component" value="Unassembled WGS sequence"/>
</dbReference>
<reference evidence="5" key="3">
    <citation type="submission" date="2025-09" db="UniProtKB">
        <authorList>
            <consortium name="Ensembl"/>
        </authorList>
    </citation>
    <scope>IDENTIFICATION</scope>
</reference>
<dbReference type="Gene3D" id="1.20.1560.10">
    <property type="entry name" value="ABC transporter type 1, transmembrane domain"/>
    <property type="match status" value="1"/>
</dbReference>
<name>A0A4W5LNH7_9TELE</name>
<dbReference type="SUPFAM" id="SSF90123">
    <property type="entry name" value="ABC transporter transmembrane region"/>
    <property type="match status" value="1"/>
</dbReference>
<evidence type="ECO:0000313" key="6">
    <source>
        <dbReference type="Proteomes" id="UP000314982"/>
    </source>
</evidence>
<reference evidence="5" key="2">
    <citation type="submission" date="2025-08" db="UniProtKB">
        <authorList>
            <consortium name="Ensembl"/>
        </authorList>
    </citation>
    <scope>IDENTIFICATION</scope>
</reference>
<protein>
    <submittedName>
        <fullName evidence="5">Uncharacterized protein</fullName>
    </submittedName>
</protein>
<reference evidence="6" key="1">
    <citation type="submission" date="2018-06" db="EMBL/GenBank/DDBJ databases">
        <title>Genome assembly of Danube salmon.</title>
        <authorList>
            <person name="Macqueen D.J."/>
            <person name="Gundappa M.K."/>
        </authorList>
    </citation>
    <scope>NUCLEOTIDE SEQUENCE [LARGE SCALE GENOMIC DNA]</scope>
</reference>
<dbReference type="GO" id="GO:0016020">
    <property type="term" value="C:membrane"/>
    <property type="evidence" value="ECO:0007669"/>
    <property type="project" value="InterPro"/>
</dbReference>
<keyword evidence="3 4" id="KW-0472">Membrane</keyword>